<feature type="compositionally biased region" description="Polar residues" evidence="2">
    <location>
        <begin position="1560"/>
        <end position="1586"/>
    </location>
</feature>
<comment type="catalytic activity">
    <reaction evidence="1">
        <text>[protein]-peptidylproline (omega=180) = [protein]-peptidylproline (omega=0)</text>
        <dbReference type="Rhea" id="RHEA:16237"/>
        <dbReference type="Rhea" id="RHEA-COMP:10747"/>
        <dbReference type="Rhea" id="RHEA-COMP:10748"/>
        <dbReference type="ChEBI" id="CHEBI:83833"/>
        <dbReference type="ChEBI" id="CHEBI:83834"/>
        <dbReference type="EC" id="5.2.1.8"/>
    </reaction>
</comment>
<dbReference type="Pfam" id="PF13306">
    <property type="entry name" value="LRR_5"/>
    <property type="match status" value="3"/>
</dbReference>
<keyword evidence="1" id="KW-0697">Rotamase</keyword>
<name>A0A9P1FW95_9DINO</name>
<organism evidence="5">
    <name type="scientific">Cladocopium goreaui</name>
    <dbReference type="NCBI Taxonomy" id="2562237"/>
    <lineage>
        <taxon>Eukaryota</taxon>
        <taxon>Sar</taxon>
        <taxon>Alveolata</taxon>
        <taxon>Dinophyceae</taxon>
        <taxon>Suessiales</taxon>
        <taxon>Symbiodiniaceae</taxon>
        <taxon>Cladocopium</taxon>
    </lineage>
</organism>
<dbReference type="InterPro" id="IPR015943">
    <property type="entry name" value="WD40/YVTN_repeat-like_dom_sf"/>
</dbReference>
<evidence type="ECO:0000259" key="4">
    <source>
        <dbReference type="PROSITE" id="PS50059"/>
    </source>
</evidence>
<evidence type="ECO:0000313" key="7">
    <source>
        <dbReference type="Proteomes" id="UP001152797"/>
    </source>
</evidence>
<dbReference type="InterPro" id="IPR036322">
    <property type="entry name" value="WD40_repeat_dom_sf"/>
</dbReference>
<dbReference type="CDD" id="cd17039">
    <property type="entry name" value="Ubl_ubiquitin_like"/>
    <property type="match status" value="1"/>
</dbReference>
<dbReference type="EMBL" id="CAMXCT030001480">
    <property type="protein sequence ID" value="CAL4777783.1"/>
    <property type="molecule type" value="Genomic_DNA"/>
</dbReference>
<evidence type="ECO:0000256" key="1">
    <source>
        <dbReference type="PROSITE-ProRule" id="PRU00277"/>
    </source>
</evidence>
<dbReference type="InterPro" id="IPR046357">
    <property type="entry name" value="PPIase_dom_sf"/>
</dbReference>
<sequence>MARNITVELLSGKVHTLAVQPEMTIKELKEEVKVFHPSEDALTRRLSTVELVLDGEKLNGLKMTVSESILDSAKVQVVFSSLTLECVSASGYKIKKVRDVRIPDTETFIPANAFLACSYLLRLVIPESVTQIGAKAFCHCSSLKSLILPESVTRIGDSTFCNCSSLTSLIPPASLTEIGANAFSGCNSLTSLIIPASVSQVGANAFRGCSSLTSLILPESVTQIGANALSGCSSLTSLTIPESVTQIGEYAFCGCKSLTSLIIPESVTRIGGSTFSGCSSLTRLMIPSSVIQIGADAFLGCSSLASLIIPESVTRLGDSTFCGCSSLMSLILPESVIQIGDNTFCGCRSLTSLILPASLTETGADAFRGCSSLTSLILPESVTQIGANALSGCSSLTSLIIPESVTRIGDSTFCGCSSLTSLILPASLTEIGVYAFRACSSLTSLIVPKSVTQIRGSAFAYCSSLRSLILPESLTQIGVYAFRDCSSLTSLVIPESVTQIGEYAFCGCKSLTSLIIPESVTEIGDSTFCGCNSLTSLILPAFLTEIGVYAFRACSALTSLIIPASVTQIGANAFGGCSSLTSLILPESVTQIGDSAFSYCSSLTSLIIPASLIEIEDSTFCGCSSLTSLMIPASVTEIGEDAFRGCSSLTSLIIPESVTKIGDGAFRGCSPLTSLILPESVTRIGDSTFCDCSSLTSLIIPASVTQIGADAFRGCSSLTSLILPDKKSICNKFQQTSSVTCLTWPGGHPNEVVFGLAEGKVKVGQLKSNKAATLYSTDSFVVSMCSGPDGNSILSGHIDGSIYRFHFETETVPRPTTTKFAMVPQCVPYALSWGYAGICAAGNDRMVRFWDSEGREGQSFDYSTDSKIKEFTCAAFNPSGESVVLGNYNRILVFAWHPKRSEWAEVVQREVPNLYSVTALTWRADGSRLIVGSLCGGVDMFDVCIRRSRYRGTHEFTYVSLSQVIVKSIATGHRIVLKSNVGFEIQKINIFQDRFLVANTPESILLGDLQTCRGLNMCESFRLIRTFGFKSNQHPISLVPLCHCAKPDCLASTMMFLAVILLGASAAVQVPSGISVAHREKRVLHPEQQESFSLDDVIHGNKKMPGMGAWSSIFQKLGSNKHIDAEALQNMLQSVGEDLEGAYVDPGLKQDLENQTIQKQIQNITADKVLLTKVVQENAMVQQMMAVNPKLADLVKSPEALQRILSPEILQKVQHGGLDEDTLESLMETPTSSKSLSSGKETQESNLGNQTNLLPKMLSSNVPAMLLESGLMLKQVKAGDGRTFPKDGDKLFVEYAGYLPNGQLFDSTKNGDLFSFQLGASQVIRGWEVGLSHMSLGERAVMRVPAALAYGEAGTGPIPPNSDLFFEVELHGINSINNCLASTMMFLAAVILLCASAAVVQVPSGISVAHREKRVLDPEQQESFSLDDVIHGNKKMPGMGAWSSIFQKLGSNKHIDAEALQNMLQSVGEDLEGAYVDPGLKQDLENQTIQKQIQNITADKALLTKVVQENAMVQQMMAVNPKLAELVKSPEALQRILSPEILQKVQHGGLDEDTLESLMETPTSSKSLSSGKETQESNLGNQTNLLPKMLSSNVPAMLLESGLMLKQVKAGDGRTFPKDGDKLFVEYAGYLPNGQLFDSTKNGDLFSFQLGASQVIRGWEVGLSHMSLGERAVMRVPAALAYGEAGTGPIPPNSDLFFEVELHGINSINSINALTSN</sequence>
<proteinExistence type="predicted"/>
<keyword evidence="1" id="KW-0413">Isomerase</keyword>
<dbReference type="Pfam" id="PF00254">
    <property type="entry name" value="FKBP_C"/>
    <property type="match status" value="2"/>
</dbReference>
<dbReference type="SMART" id="SM00320">
    <property type="entry name" value="WD40"/>
    <property type="match status" value="4"/>
</dbReference>
<dbReference type="PROSITE" id="PS50059">
    <property type="entry name" value="FKBP_PPIASE"/>
    <property type="match status" value="2"/>
</dbReference>
<feature type="domain" description="Ubiquitin-like" evidence="3">
    <location>
        <begin position="3"/>
        <end position="78"/>
    </location>
</feature>
<dbReference type="InterPro" id="IPR032675">
    <property type="entry name" value="LRR_dom_sf"/>
</dbReference>
<gene>
    <name evidence="5" type="ORF">C1SCF055_LOCUS17456</name>
</gene>
<reference evidence="5" key="1">
    <citation type="submission" date="2022-10" db="EMBL/GenBank/DDBJ databases">
        <authorList>
            <person name="Chen Y."/>
            <person name="Dougan E. K."/>
            <person name="Chan C."/>
            <person name="Rhodes N."/>
            <person name="Thang M."/>
        </authorList>
    </citation>
    <scope>NUCLEOTIDE SEQUENCE</scope>
</reference>
<dbReference type="InterPro" id="IPR001179">
    <property type="entry name" value="PPIase_FKBP_dom"/>
</dbReference>
<dbReference type="Gene3D" id="3.10.50.40">
    <property type="match status" value="2"/>
</dbReference>
<dbReference type="EMBL" id="CAMXCT020001480">
    <property type="protein sequence ID" value="CAL1143846.1"/>
    <property type="molecule type" value="Genomic_DNA"/>
</dbReference>
<keyword evidence="7" id="KW-1185">Reference proteome</keyword>
<dbReference type="EMBL" id="CAMXCT010001480">
    <property type="protein sequence ID" value="CAI3990471.1"/>
    <property type="molecule type" value="Genomic_DNA"/>
</dbReference>
<protein>
    <recommendedName>
        <fullName evidence="1">peptidylprolyl isomerase</fullName>
        <ecNumber evidence="1">5.2.1.8</ecNumber>
    </recommendedName>
</protein>
<dbReference type="Gene3D" id="2.130.10.10">
    <property type="entry name" value="YVTN repeat-like/Quinoprotein amine dehydrogenase"/>
    <property type="match status" value="1"/>
</dbReference>
<dbReference type="EC" id="5.2.1.8" evidence="1"/>
<dbReference type="PROSITE" id="PS50053">
    <property type="entry name" value="UBIQUITIN_2"/>
    <property type="match status" value="1"/>
</dbReference>
<accession>A0A9P1FW95</accession>
<dbReference type="InterPro" id="IPR000626">
    <property type="entry name" value="Ubiquitin-like_dom"/>
</dbReference>
<feature type="region of interest" description="Disordered" evidence="2">
    <location>
        <begin position="1227"/>
        <end position="1254"/>
    </location>
</feature>
<dbReference type="Proteomes" id="UP001152797">
    <property type="component" value="Unassembled WGS sequence"/>
</dbReference>
<evidence type="ECO:0000313" key="6">
    <source>
        <dbReference type="EMBL" id="CAL1143846.1"/>
    </source>
</evidence>
<evidence type="ECO:0000256" key="2">
    <source>
        <dbReference type="SAM" id="MobiDB-lite"/>
    </source>
</evidence>
<dbReference type="PANTHER" id="PTHR45661">
    <property type="entry name" value="SURFACE ANTIGEN"/>
    <property type="match status" value="1"/>
</dbReference>
<dbReference type="SUPFAM" id="SSF54534">
    <property type="entry name" value="FKBP-like"/>
    <property type="match status" value="2"/>
</dbReference>
<dbReference type="InterPro" id="IPR053139">
    <property type="entry name" value="Surface_bspA-like"/>
</dbReference>
<comment type="caution">
    <text evidence="5">The sequence shown here is derived from an EMBL/GenBank/DDBJ whole genome shotgun (WGS) entry which is preliminary data.</text>
</comment>
<reference evidence="6" key="2">
    <citation type="submission" date="2024-04" db="EMBL/GenBank/DDBJ databases">
        <authorList>
            <person name="Chen Y."/>
            <person name="Shah S."/>
            <person name="Dougan E. K."/>
            <person name="Thang M."/>
            <person name="Chan C."/>
        </authorList>
    </citation>
    <scope>NUCLEOTIDE SEQUENCE [LARGE SCALE GENOMIC DNA]</scope>
</reference>
<evidence type="ECO:0000313" key="5">
    <source>
        <dbReference type="EMBL" id="CAI3990471.1"/>
    </source>
</evidence>
<dbReference type="SUPFAM" id="SSF52058">
    <property type="entry name" value="L domain-like"/>
    <property type="match status" value="3"/>
</dbReference>
<dbReference type="SUPFAM" id="SSF50978">
    <property type="entry name" value="WD40 repeat-like"/>
    <property type="match status" value="1"/>
</dbReference>
<feature type="region of interest" description="Disordered" evidence="2">
    <location>
        <begin position="1559"/>
        <end position="1586"/>
    </location>
</feature>
<dbReference type="Gene3D" id="3.80.10.10">
    <property type="entry name" value="Ribonuclease Inhibitor"/>
    <property type="match status" value="5"/>
</dbReference>
<evidence type="ECO:0000259" key="3">
    <source>
        <dbReference type="PROSITE" id="PS50053"/>
    </source>
</evidence>
<dbReference type="PANTHER" id="PTHR45661:SF3">
    <property type="entry name" value="IG-LIKE DOMAIN-CONTAINING PROTEIN"/>
    <property type="match status" value="1"/>
</dbReference>
<dbReference type="InterPro" id="IPR026906">
    <property type="entry name" value="LRR_5"/>
</dbReference>
<dbReference type="InterPro" id="IPR001680">
    <property type="entry name" value="WD40_rpt"/>
</dbReference>
<feature type="domain" description="PPIase FKBP-type" evidence="4">
    <location>
        <begin position="1288"/>
        <end position="1374"/>
    </location>
</feature>
<dbReference type="GO" id="GO:0003755">
    <property type="term" value="F:peptidyl-prolyl cis-trans isomerase activity"/>
    <property type="evidence" value="ECO:0007669"/>
    <property type="project" value="UniProtKB-KW"/>
</dbReference>
<feature type="compositionally biased region" description="Polar residues" evidence="2">
    <location>
        <begin position="1228"/>
        <end position="1254"/>
    </location>
</feature>
<dbReference type="OrthoDB" id="2015831at2759"/>
<feature type="domain" description="PPIase FKBP-type" evidence="4">
    <location>
        <begin position="1620"/>
        <end position="1706"/>
    </location>
</feature>